<name>A0AAD0VDM4_9ACTN</name>
<organism evidence="3 4">
    <name type="scientific">Streptomyces cavourensis</name>
    <dbReference type="NCBI Taxonomy" id="67258"/>
    <lineage>
        <taxon>Bacteria</taxon>
        <taxon>Bacillati</taxon>
        <taxon>Actinomycetota</taxon>
        <taxon>Actinomycetes</taxon>
        <taxon>Kitasatosporales</taxon>
        <taxon>Streptomycetaceae</taxon>
        <taxon>Streptomyces</taxon>
    </lineage>
</organism>
<feature type="compositionally biased region" description="Basic and acidic residues" evidence="2">
    <location>
        <begin position="17"/>
        <end position="52"/>
    </location>
</feature>
<sequence>MTAVPHLPRTTTGQPDRTADRTPDRTADRTADRAAGRAVDRTVDRFSRATGDGRREANAATVLRAVLDHGPVARRSIAQLSGLSPAAVSRQCVDLLRLGLVRELPERVESSGVGRPQIPVDLHTGEDGGPVAGGVHIGVPGSTFGLLDLRGRLLARRTFPHDGIAPGDLSGEVVTGLRAFLAESTGDRHLLGVGAALGGWVDPALGTAVRHDTLGWHHRPLAAELSRGLGGIDVRIDNHARAIAQSEILFGRPAARRSLVHLFIGNVVDAALGIAGVVHQGPGSGAGDVAHLPVPDSTVTCPCGRTGCLEATASNMAVARTAVRRGIVPEADVFLVVDAAAAGDRRADRLLRERARAVGRATALLLDVLNPDLVVVTEHSSLLDPEYLEEIRGAAVDLSHVCKDPERIVGPHAGMTVLPVAGGTIALNPLFRSPLAASRR</sequence>
<dbReference type="Proteomes" id="UP000253779">
    <property type="component" value="Chromosome"/>
</dbReference>
<feature type="region of interest" description="Disordered" evidence="2">
    <location>
        <begin position="1"/>
        <end position="52"/>
    </location>
</feature>
<dbReference type="RefSeq" id="WP_114930058.1">
    <property type="nucleotide sequence ID" value="NZ_CP030930.1"/>
</dbReference>
<dbReference type="Gene3D" id="1.10.10.10">
    <property type="entry name" value="Winged helix-like DNA-binding domain superfamily/Winged helix DNA-binding domain"/>
    <property type="match status" value="1"/>
</dbReference>
<dbReference type="AlphaFoldDB" id="A0AAD0VDM4"/>
<evidence type="ECO:0000256" key="2">
    <source>
        <dbReference type="SAM" id="MobiDB-lite"/>
    </source>
</evidence>
<dbReference type="InterPro" id="IPR036388">
    <property type="entry name" value="WH-like_DNA-bd_sf"/>
</dbReference>
<evidence type="ECO:0000256" key="1">
    <source>
        <dbReference type="ARBA" id="ARBA00006479"/>
    </source>
</evidence>
<dbReference type="Gene3D" id="3.30.420.40">
    <property type="match status" value="2"/>
</dbReference>
<dbReference type="SUPFAM" id="SSF53067">
    <property type="entry name" value="Actin-like ATPase domain"/>
    <property type="match status" value="1"/>
</dbReference>
<dbReference type="InterPro" id="IPR036390">
    <property type="entry name" value="WH_DNA-bd_sf"/>
</dbReference>
<dbReference type="Pfam" id="PF00480">
    <property type="entry name" value="ROK"/>
    <property type="match status" value="1"/>
</dbReference>
<accession>A0AAD0VDM4</accession>
<dbReference type="EMBL" id="CP030930">
    <property type="protein sequence ID" value="AXI70850.1"/>
    <property type="molecule type" value="Genomic_DNA"/>
</dbReference>
<proteinExistence type="inferred from homology"/>
<dbReference type="SUPFAM" id="SSF46785">
    <property type="entry name" value="Winged helix' DNA-binding domain"/>
    <property type="match status" value="1"/>
</dbReference>
<dbReference type="PANTHER" id="PTHR18964">
    <property type="entry name" value="ROK (REPRESSOR, ORF, KINASE) FAMILY"/>
    <property type="match status" value="1"/>
</dbReference>
<reference evidence="3 4" key="1">
    <citation type="submission" date="2018-07" db="EMBL/GenBank/DDBJ databases">
        <title>Complete genome sequence of soil actinomycete Streptomyces cavourensis tj430.</title>
        <authorList>
            <person name="Wang P."/>
            <person name="Huang Y."/>
        </authorList>
    </citation>
    <scope>NUCLEOTIDE SEQUENCE [LARGE SCALE GENOMIC DNA]</scope>
    <source>
        <strain evidence="3 4">TJ430</strain>
    </source>
</reference>
<protein>
    <submittedName>
        <fullName evidence="3">ROK family transcriptional regulator</fullName>
    </submittedName>
</protein>
<dbReference type="PANTHER" id="PTHR18964:SF149">
    <property type="entry name" value="BIFUNCTIONAL UDP-N-ACETYLGLUCOSAMINE 2-EPIMERASE_N-ACETYLMANNOSAMINE KINASE"/>
    <property type="match status" value="1"/>
</dbReference>
<gene>
    <name evidence="3" type="ORF">DTW94_05740</name>
</gene>
<evidence type="ECO:0000313" key="4">
    <source>
        <dbReference type="Proteomes" id="UP000253779"/>
    </source>
</evidence>
<comment type="similarity">
    <text evidence="1">Belongs to the ROK (NagC/XylR) family.</text>
</comment>
<dbReference type="InterPro" id="IPR043129">
    <property type="entry name" value="ATPase_NBD"/>
</dbReference>
<evidence type="ECO:0000313" key="3">
    <source>
        <dbReference type="EMBL" id="AXI70850.1"/>
    </source>
</evidence>
<dbReference type="InterPro" id="IPR000600">
    <property type="entry name" value="ROK"/>
</dbReference>